<evidence type="ECO:0000256" key="1">
    <source>
        <dbReference type="ARBA" id="ARBA00001794"/>
    </source>
</evidence>
<keyword evidence="8" id="KW-0408">Iron</keyword>
<dbReference type="GO" id="GO:0042840">
    <property type="term" value="P:D-glucuronate catabolic process"/>
    <property type="evidence" value="ECO:0007669"/>
    <property type="project" value="TreeGrafter"/>
</dbReference>
<comment type="cofactor">
    <cofactor evidence="3">
        <name>Fe(2+)</name>
        <dbReference type="ChEBI" id="CHEBI:29033"/>
    </cofactor>
</comment>
<dbReference type="EMBL" id="QUNF01000002">
    <property type="protein sequence ID" value="REG92894.1"/>
    <property type="molecule type" value="Genomic_DNA"/>
</dbReference>
<keyword evidence="12" id="KW-1185">Reference proteome</keyword>
<evidence type="ECO:0000256" key="10">
    <source>
        <dbReference type="ARBA" id="ARBA00023239"/>
    </source>
</evidence>
<dbReference type="GO" id="GO:0030145">
    <property type="term" value="F:manganese ion binding"/>
    <property type="evidence" value="ECO:0007669"/>
    <property type="project" value="TreeGrafter"/>
</dbReference>
<dbReference type="Proteomes" id="UP000256405">
    <property type="component" value="Unassembled WGS sequence"/>
</dbReference>
<dbReference type="GO" id="GO:0008927">
    <property type="term" value="F:mannonate dehydratase activity"/>
    <property type="evidence" value="ECO:0007669"/>
    <property type="project" value="UniProtKB-EC"/>
</dbReference>
<protein>
    <recommendedName>
        <fullName evidence="7">mannonate dehydratase</fullName>
        <ecNumber evidence="7">4.2.1.8</ecNumber>
    </recommendedName>
</protein>
<dbReference type="AlphaFoldDB" id="A0A3E0E3M6"/>
<comment type="caution">
    <text evidence="11">The sequence shown here is derived from an EMBL/GenBank/DDBJ whole genome shotgun (WGS) entry which is preliminary data.</text>
</comment>
<comment type="similarity">
    <text evidence="6">Belongs to the mannonate dehydratase family.</text>
</comment>
<dbReference type="InterPro" id="IPR036237">
    <property type="entry name" value="Xyl_isomerase-like_sf"/>
</dbReference>
<name>A0A3E0E3M6_9BACT</name>
<dbReference type="Gene3D" id="3.20.20.150">
    <property type="entry name" value="Divalent-metal-dependent TIM barrel enzymes"/>
    <property type="match status" value="1"/>
</dbReference>
<evidence type="ECO:0000256" key="8">
    <source>
        <dbReference type="ARBA" id="ARBA00023004"/>
    </source>
</evidence>
<comment type="catalytic activity">
    <reaction evidence="1">
        <text>D-mannonate = 2-dehydro-3-deoxy-D-gluconate + H2O</text>
        <dbReference type="Rhea" id="RHEA:20097"/>
        <dbReference type="ChEBI" id="CHEBI:15377"/>
        <dbReference type="ChEBI" id="CHEBI:17767"/>
        <dbReference type="ChEBI" id="CHEBI:57990"/>
        <dbReference type="EC" id="4.2.1.8"/>
    </reaction>
</comment>
<accession>A0A3E0E3M6</accession>
<dbReference type="PANTHER" id="PTHR30387:SF2">
    <property type="entry name" value="MANNONATE DEHYDRATASE"/>
    <property type="match status" value="1"/>
</dbReference>
<organism evidence="11 12">
    <name type="scientific">Algoriphagus antarcticus</name>
    <dbReference type="NCBI Taxonomy" id="238540"/>
    <lineage>
        <taxon>Bacteria</taxon>
        <taxon>Pseudomonadati</taxon>
        <taxon>Bacteroidota</taxon>
        <taxon>Cytophagia</taxon>
        <taxon>Cytophagales</taxon>
        <taxon>Cyclobacteriaceae</taxon>
        <taxon>Algoriphagus</taxon>
    </lineage>
</organism>
<dbReference type="GO" id="GO:0008198">
    <property type="term" value="F:ferrous iron binding"/>
    <property type="evidence" value="ECO:0007669"/>
    <property type="project" value="TreeGrafter"/>
</dbReference>
<dbReference type="EC" id="4.2.1.8" evidence="7"/>
<evidence type="ECO:0000256" key="5">
    <source>
        <dbReference type="ARBA" id="ARBA00004892"/>
    </source>
</evidence>
<dbReference type="Pfam" id="PF03786">
    <property type="entry name" value="UxuA"/>
    <property type="match status" value="1"/>
</dbReference>
<proteinExistence type="inferred from homology"/>
<evidence type="ECO:0000256" key="7">
    <source>
        <dbReference type="ARBA" id="ARBA00012927"/>
    </source>
</evidence>
<evidence type="ECO:0000256" key="4">
    <source>
        <dbReference type="ARBA" id="ARBA00002713"/>
    </source>
</evidence>
<dbReference type="SUPFAM" id="SSF51658">
    <property type="entry name" value="Xylose isomerase-like"/>
    <property type="match status" value="1"/>
</dbReference>
<keyword evidence="9" id="KW-0464">Manganese</keyword>
<evidence type="ECO:0000256" key="3">
    <source>
        <dbReference type="ARBA" id="ARBA00001954"/>
    </source>
</evidence>
<dbReference type="InterPro" id="IPR004628">
    <property type="entry name" value="Man_deHydtase"/>
</dbReference>
<reference evidence="11 12" key="1">
    <citation type="submission" date="2018-08" db="EMBL/GenBank/DDBJ databases">
        <title>Genomic Encyclopedia of Archaeal and Bacterial Type Strains, Phase II (KMG-II): from individual species to whole genera.</title>
        <authorList>
            <person name="Goeker M."/>
        </authorList>
    </citation>
    <scope>NUCLEOTIDE SEQUENCE [LARGE SCALE GENOMIC DNA]</scope>
    <source>
        <strain evidence="11 12">DSM 15986</strain>
    </source>
</reference>
<dbReference type="UniPathway" id="UPA00246"/>
<evidence type="ECO:0000256" key="2">
    <source>
        <dbReference type="ARBA" id="ARBA00001936"/>
    </source>
</evidence>
<dbReference type="PANTHER" id="PTHR30387">
    <property type="entry name" value="MANNONATE DEHYDRATASE"/>
    <property type="match status" value="1"/>
</dbReference>
<sequence>MGENIQQLAALWLEQKRISFLHIRDVEGDKYNFRETFHDKGPTDMVEMFETYKKYGFDGPIRPDHAPAMYGETLGTFGGSTSVGYEITGKVFAIGYLKGIYESI</sequence>
<comment type="pathway">
    <text evidence="5">Carbohydrate metabolism; pentose and glucuronate interconversion.</text>
</comment>
<evidence type="ECO:0000256" key="9">
    <source>
        <dbReference type="ARBA" id="ARBA00023211"/>
    </source>
</evidence>
<evidence type="ECO:0000313" key="12">
    <source>
        <dbReference type="Proteomes" id="UP000256405"/>
    </source>
</evidence>
<evidence type="ECO:0000313" key="11">
    <source>
        <dbReference type="EMBL" id="REG92894.1"/>
    </source>
</evidence>
<comment type="cofactor">
    <cofactor evidence="2">
        <name>Mn(2+)</name>
        <dbReference type="ChEBI" id="CHEBI:29035"/>
    </cofactor>
</comment>
<gene>
    <name evidence="11" type="ORF">C8N25_102298</name>
</gene>
<keyword evidence="10" id="KW-0456">Lyase</keyword>
<comment type="function">
    <text evidence="4">Catalyzes the dehydration of D-mannonate.</text>
</comment>
<evidence type="ECO:0000256" key="6">
    <source>
        <dbReference type="ARBA" id="ARBA00007389"/>
    </source>
</evidence>